<evidence type="ECO:0000256" key="14">
    <source>
        <dbReference type="ARBA" id="ARBA00022972"/>
    </source>
</evidence>
<evidence type="ECO:0000256" key="5">
    <source>
        <dbReference type="ARBA" id="ARBA00022525"/>
    </source>
</evidence>
<dbReference type="GO" id="GO:0090280">
    <property type="term" value="P:positive regulation of calcium ion import"/>
    <property type="evidence" value="ECO:0007669"/>
    <property type="project" value="TreeGrafter"/>
</dbReference>
<dbReference type="GO" id="GO:0045087">
    <property type="term" value="P:innate immune response"/>
    <property type="evidence" value="ECO:0007669"/>
    <property type="project" value="UniProtKB-KW"/>
</dbReference>
<reference evidence="22" key="2">
    <citation type="submission" date="2025-09" db="UniProtKB">
        <authorList>
            <consortium name="Ensembl"/>
        </authorList>
    </citation>
    <scope>IDENTIFICATION</scope>
</reference>
<dbReference type="SMART" id="SM00276">
    <property type="entry name" value="GLECT"/>
    <property type="match status" value="1"/>
</dbReference>
<dbReference type="GO" id="GO:0045806">
    <property type="term" value="P:negative regulation of endocytosis"/>
    <property type="evidence" value="ECO:0007669"/>
    <property type="project" value="TreeGrafter"/>
</dbReference>
<dbReference type="InterPro" id="IPR013320">
    <property type="entry name" value="ConA-like_dom_sf"/>
</dbReference>
<keyword evidence="4" id="KW-0963">Cytoplasm</keyword>
<evidence type="ECO:0000256" key="3">
    <source>
        <dbReference type="ARBA" id="ARBA00004613"/>
    </source>
</evidence>
<dbReference type="GO" id="GO:0050918">
    <property type="term" value="P:positive chemotaxis"/>
    <property type="evidence" value="ECO:0007669"/>
    <property type="project" value="TreeGrafter"/>
</dbReference>
<keyword evidence="7" id="KW-0399">Innate immunity</keyword>
<dbReference type="STRING" id="61819.ENSACIP00000029748"/>
<dbReference type="GO" id="GO:0006397">
    <property type="term" value="P:mRNA processing"/>
    <property type="evidence" value="ECO:0007669"/>
    <property type="project" value="UniProtKB-KW"/>
</dbReference>
<dbReference type="GO" id="GO:0001772">
    <property type="term" value="C:immunological synapse"/>
    <property type="evidence" value="ECO:0007669"/>
    <property type="project" value="TreeGrafter"/>
</dbReference>
<keyword evidence="9" id="KW-0747">Spliceosome</keyword>
<evidence type="ECO:0000256" key="8">
    <source>
        <dbReference type="ARBA" id="ARBA00022664"/>
    </source>
</evidence>
<dbReference type="AlphaFoldDB" id="A0A3Q0T4L1"/>
<evidence type="ECO:0000256" key="1">
    <source>
        <dbReference type="ARBA" id="ARBA00004123"/>
    </source>
</evidence>
<dbReference type="GO" id="GO:0048246">
    <property type="term" value="P:macrophage chemotaxis"/>
    <property type="evidence" value="ECO:0007669"/>
    <property type="project" value="TreeGrafter"/>
</dbReference>
<protein>
    <recommendedName>
        <fullName evidence="19">Galectin</fullName>
    </recommendedName>
</protein>
<dbReference type="GO" id="GO:0048030">
    <property type="term" value="F:disaccharide binding"/>
    <property type="evidence" value="ECO:0007669"/>
    <property type="project" value="TreeGrafter"/>
</dbReference>
<evidence type="ECO:0000256" key="13">
    <source>
        <dbReference type="ARBA" id="ARBA00022859"/>
    </source>
</evidence>
<keyword evidence="12" id="KW-0221">Differentiation</keyword>
<dbReference type="GO" id="GO:0005737">
    <property type="term" value="C:cytoplasm"/>
    <property type="evidence" value="ECO:0007669"/>
    <property type="project" value="UniProtKB-SubCell"/>
</dbReference>
<dbReference type="PANTHER" id="PTHR11346:SF26">
    <property type="entry name" value="GALECTIN-3"/>
    <property type="match status" value="1"/>
</dbReference>
<proteinExistence type="predicted"/>
<dbReference type="GO" id="GO:0019863">
    <property type="term" value="F:IgE binding"/>
    <property type="evidence" value="ECO:0007669"/>
    <property type="project" value="UniProtKB-KW"/>
</dbReference>
<evidence type="ECO:0000256" key="7">
    <source>
        <dbReference type="ARBA" id="ARBA00022588"/>
    </source>
</evidence>
<evidence type="ECO:0000256" key="2">
    <source>
        <dbReference type="ARBA" id="ARBA00004496"/>
    </source>
</evidence>
<reference evidence="22" key="1">
    <citation type="submission" date="2025-08" db="UniProtKB">
        <authorList>
            <consortium name="Ensembl"/>
        </authorList>
    </citation>
    <scope>IDENTIFICATION</scope>
</reference>
<keyword evidence="8" id="KW-0507">mRNA processing</keyword>
<sequence length="254" mass="27557">MQLSDALDGDNQSSGGGVWTNAPGQPNQPNQPTWPGGQPTNPAWPGGQPTNPAWPGGQPTNPAWPGGQPTNPAWPGGQPTNPAWPGGPTQPGPWGPSPGPTSGPGPAPPVAPQQSLAVPYNQILPQGVYDRLLITIAGTIKPNADKITVDMGTDRDLAFHFNPRFNEGGNKVIVRNSCISNRWGREERELQKFPFVRGQNFEIKILCTNTEFKVAVNNSHLLEFKHRLTNLRDIKRLNIYNDLTLSMVNMETVQ</sequence>
<keyword evidence="15" id="KW-0007">Acetylation</keyword>
<dbReference type="GeneTree" id="ENSGT00940000165169"/>
<keyword evidence="23" id="KW-1185">Reference proteome</keyword>
<dbReference type="Proteomes" id="UP000261340">
    <property type="component" value="Unplaced"/>
</dbReference>
<feature type="compositionally biased region" description="Low complexity" evidence="20">
    <location>
        <begin position="20"/>
        <end position="40"/>
    </location>
</feature>
<evidence type="ECO:0000256" key="17">
    <source>
        <dbReference type="ARBA" id="ARBA00023187"/>
    </source>
</evidence>
<keyword evidence="13" id="KW-0391">Immunity</keyword>
<dbReference type="SUPFAM" id="SSF49899">
    <property type="entry name" value="Concanavalin A-like lectins/glucanases"/>
    <property type="match status" value="1"/>
</dbReference>
<evidence type="ECO:0000256" key="20">
    <source>
        <dbReference type="SAM" id="MobiDB-lite"/>
    </source>
</evidence>
<dbReference type="OMA" id="WPANPTW"/>
<evidence type="ECO:0000313" key="23">
    <source>
        <dbReference type="Proteomes" id="UP000261340"/>
    </source>
</evidence>
<feature type="compositionally biased region" description="Pro residues" evidence="20">
    <location>
        <begin position="88"/>
        <end position="111"/>
    </location>
</feature>
<evidence type="ECO:0000259" key="21">
    <source>
        <dbReference type="PROSITE" id="PS51304"/>
    </source>
</evidence>
<evidence type="ECO:0000256" key="16">
    <source>
        <dbReference type="ARBA" id="ARBA00023157"/>
    </source>
</evidence>
<dbReference type="InterPro" id="IPR044156">
    <property type="entry name" value="Galectin-like"/>
</dbReference>
<evidence type="ECO:0000256" key="4">
    <source>
        <dbReference type="ARBA" id="ARBA00022490"/>
    </source>
</evidence>
<dbReference type="Ensembl" id="ENSACIT00000030529.1">
    <property type="protein sequence ID" value="ENSACIP00000029748.1"/>
    <property type="gene ID" value="ENSACIG00000023027.1"/>
</dbReference>
<dbReference type="GO" id="GO:2001237">
    <property type="term" value="P:negative regulation of extrinsic apoptotic signaling pathway"/>
    <property type="evidence" value="ECO:0007669"/>
    <property type="project" value="TreeGrafter"/>
</dbReference>
<evidence type="ECO:0000256" key="6">
    <source>
        <dbReference type="ARBA" id="ARBA00022553"/>
    </source>
</evidence>
<dbReference type="CDD" id="cd00070">
    <property type="entry name" value="GLECT"/>
    <property type="match status" value="1"/>
</dbReference>
<feature type="domain" description="Galectin" evidence="21">
    <location>
        <begin position="120"/>
        <end position="251"/>
    </location>
</feature>
<dbReference type="Pfam" id="PF00337">
    <property type="entry name" value="Gal-bind_lectin"/>
    <property type="match status" value="1"/>
</dbReference>
<keyword evidence="10 19" id="KW-0430">Lectin</keyword>
<evidence type="ECO:0000313" key="22">
    <source>
        <dbReference type="Ensembl" id="ENSACIP00000029748.1"/>
    </source>
</evidence>
<dbReference type="PROSITE" id="PS51304">
    <property type="entry name" value="GALECTIN"/>
    <property type="match status" value="1"/>
</dbReference>
<dbReference type="GO" id="GO:0030154">
    <property type="term" value="P:cell differentiation"/>
    <property type="evidence" value="ECO:0007669"/>
    <property type="project" value="UniProtKB-KW"/>
</dbReference>
<dbReference type="GO" id="GO:0043236">
    <property type="term" value="F:laminin binding"/>
    <property type="evidence" value="ECO:0007669"/>
    <property type="project" value="TreeGrafter"/>
</dbReference>
<dbReference type="GO" id="GO:0048245">
    <property type="term" value="P:eosinophil chemotaxis"/>
    <property type="evidence" value="ECO:0007669"/>
    <property type="project" value="TreeGrafter"/>
</dbReference>
<evidence type="ECO:0000256" key="15">
    <source>
        <dbReference type="ARBA" id="ARBA00022990"/>
    </source>
</evidence>
<dbReference type="InterPro" id="IPR001079">
    <property type="entry name" value="Galectin_CRD"/>
</dbReference>
<dbReference type="GO" id="GO:0030593">
    <property type="term" value="P:neutrophil chemotaxis"/>
    <property type="evidence" value="ECO:0007669"/>
    <property type="project" value="TreeGrafter"/>
</dbReference>
<evidence type="ECO:0000256" key="19">
    <source>
        <dbReference type="RuleBase" id="RU102079"/>
    </source>
</evidence>
<evidence type="ECO:0000256" key="9">
    <source>
        <dbReference type="ARBA" id="ARBA00022728"/>
    </source>
</evidence>
<keyword evidence="18" id="KW-0539">Nucleus</keyword>
<dbReference type="Gene3D" id="2.60.120.200">
    <property type="match status" value="1"/>
</dbReference>
<accession>A0A3Q0T4L1</accession>
<dbReference type="PANTHER" id="PTHR11346">
    <property type="entry name" value="GALECTIN"/>
    <property type="match status" value="1"/>
</dbReference>
<dbReference type="GO" id="GO:0008380">
    <property type="term" value="P:RNA splicing"/>
    <property type="evidence" value="ECO:0007669"/>
    <property type="project" value="UniProtKB-KW"/>
</dbReference>
<keyword evidence="14" id="KW-0389">IgE-binding protein</keyword>
<keyword evidence="16" id="KW-1015">Disulfide bond</keyword>
<dbReference type="GO" id="GO:0005681">
    <property type="term" value="C:spliceosomal complex"/>
    <property type="evidence" value="ECO:0007669"/>
    <property type="project" value="UniProtKB-KW"/>
</dbReference>
<keyword evidence="6" id="KW-0597">Phosphoprotein</keyword>
<organism evidence="22 23">
    <name type="scientific">Amphilophus citrinellus</name>
    <name type="common">Midas cichlid</name>
    <name type="synonym">Cichlasoma citrinellum</name>
    <dbReference type="NCBI Taxonomy" id="61819"/>
    <lineage>
        <taxon>Eukaryota</taxon>
        <taxon>Metazoa</taxon>
        <taxon>Chordata</taxon>
        <taxon>Craniata</taxon>
        <taxon>Vertebrata</taxon>
        <taxon>Euteleostomi</taxon>
        <taxon>Actinopterygii</taxon>
        <taxon>Neopterygii</taxon>
        <taxon>Teleostei</taxon>
        <taxon>Neoteleostei</taxon>
        <taxon>Acanthomorphata</taxon>
        <taxon>Ovalentaria</taxon>
        <taxon>Cichlomorphae</taxon>
        <taxon>Cichliformes</taxon>
        <taxon>Cichlidae</taxon>
        <taxon>New World cichlids</taxon>
        <taxon>Cichlasomatinae</taxon>
        <taxon>Heroini</taxon>
        <taxon>Amphilophus</taxon>
    </lineage>
</organism>
<feature type="region of interest" description="Disordered" evidence="20">
    <location>
        <begin position="1"/>
        <end position="113"/>
    </location>
</feature>
<evidence type="ECO:0000256" key="11">
    <source>
        <dbReference type="ARBA" id="ARBA00022737"/>
    </source>
</evidence>
<dbReference type="GO" id="GO:0002548">
    <property type="term" value="P:monocyte chemotaxis"/>
    <property type="evidence" value="ECO:0007669"/>
    <property type="project" value="TreeGrafter"/>
</dbReference>
<comment type="subcellular location">
    <subcellularLocation>
        <location evidence="2">Cytoplasm</location>
    </subcellularLocation>
    <subcellularLocation>
        <location evidence="1">Nucleus</location>
    </subcellularLocation>
    <subcellularLocation>
        <location evidence="3">Secreted</location>
    </subcellularLocation>
</comment>
<keyword evidence="17" id="KW-0508">mRNA splicing</keyword>
<name>A0A3Q0T4L1_AMPCI</name>
<evidence type="ECO:0000256" key="10">
    <source>
        <dbReference type="ARBA" id="ARBA00022734"/>
    </source>
</evidence>
<evidence type="ECO:0000256" key="18">
    <source>
        <dbReference type="ARBA" id="ARBA00023242"/>
    </source>
</evidence>
<dbReference type="GO" id="GO:0005615">
    <property type="term" value="C:extracellular space"/>
    <property type="evidence" value="ECO:0007669"/>
    <property type="project" value="TreeGrafter"/>
</dbReference>
<dbReference type="SMART" id="SM00908">
    <property type="entry name" value="Gal-bind_lectin"/>
    <property type="match status" value="1"/>
</dbReference>
<keyword evidence="5" id="KW-0964">Secreted</keyword>
<keyword evidence="11" id="KW-0677">Repeat</keyword>
<evidence type="ECO:0000256" key="12">
    <source>
        <dbReference type="ARBA" id="ARBA00022782"/>
    </source>
</evidence>